<dbReference type="STRING" id="595434.RISK_003484"/>
<evidence type="ECO:0000313" key="2">
    <source>
        <dbReference type="EMBL" id="KLU04430.1"/>
    </source>
</evidence>
<evidence type="ECO:0000313" key="3">
    <source>
        <dbReference type="Proteomes" id="UP000036367"/>
    </source>
</evidence>
<protein>
    <recommendedName>
        <fullName evidence="4">Transmembrane protein</fullName>
    </recommendedName>
</protein>
<keyword evidence="3" id="KW-1185">Reference proteome</keyword>
<dbReference type="EMBL" id="LECT01000028">
    <property type="protein sequence ID" value="KLU04430.1"/>
    <property type="molecule type" value="Genomic_DNA"/>
</dbReference>
<evidence type="ECO:0000256" key="1">
    <source>
        <dbReference type="SAM" id="Phobius"/>
    </source>
</evidence>
<feature type="transmembrane region" description="Helical" evidence="1">
    <location>
        <begin position="12"/>
        <end position="29"/>
    </location>
</feature>
<keyword evidence="1" id="KW-0472">Membrane</keyword>
<evidence type="ECO:0008006" key="4">
    <source>
        <dbReference type="Google" id="ProtNLM"/>
    </source>
</evidence>
<accession>A0A0J1BCV3</accession>
<gene>
    <name evidence="2" type="ORF">RISK_003484</name>
</gene>
<proteinExistence type="predicted"/>
<keyword evidence="1" id="KW-1133">Transmembrane helix</keyword>
<dbReference type="AlphaFoldDB" id="A0A0J1BCV3"/>
<comment type="caution">
    <text evidence="2">The sequence shown here is derived from an EMBL/GenBank/DDBJ whole genome shotgun (WGS) entry which is preliminary data.</text>
</comment>
<name>A0A0J1BCV3_RHOIS</name>
<organism evidence="2 3">
    <name type="scientific">Rhodopirellula islandica</name>
    <dbReference type="NCBI Taxonomy" id="595434"/>
    <lineage>
        <taxon>Bacteria</taxon>
        <taxon>Pseudomonadati</taxon>
        <taxon>Planctomycetota</taxon>
        <taxon>Planctomycetia</taxon>
        <taxon>Pirellulales</taxon>
        <taxon>Pirellulaceae</taxon>
        <taxon>Rhodopirellula</taxon>
    </lineage>
</organism>
<sequence length="39" mass="4232">MSKWSADDEYALLVAASVVSGLHAFIVLIRCRANAPIRS</sequence>
<reference evidence="2" key="1">
    <citation type="submission" date="2015-05" db="EMBL/GenBank/DDBJ databases">
        <title>Permanent draft genome of Rhodopirellula islandicus K833.</title>
        <authorList>
            <person name="Kizina J."/>
            <person name="Richter M."/>
            <person name="Glockner F.O."/>
            <person name="Harder J."/>
        </authorList>
    </citation>
    <scope>NUCLEOTIDE SEQUENCE [LARGE SCALE GENOMIC DNA]</scope>
    <source>
        <strain evidence="2">K833</strain>
    </source>
</reference>
<dbReference type="Proteomes" id="UP000036367">
    <property type="component" value="Unassembled WGS sequence"/>
</dbReference>
<keyword evidence="1" id="KW-0812">Transmembrane</keyword>